<dbReference type="PANTHER" id="PTHR21694:SF18">
    <property type="entry name" value="COILED-COIL DOMAIN-CONTAINING PROTEIN 63"/>
    <property type="match status" value="1"/>
</dbReference>
<gene>
    <name evidence="5" type="ORF">PBRA_008337</name>
    <name evidence="6" type="ORF">PLBR_LOCUS5674</name>
</gene>
<feature type="region of interest" description="Disordered" evidence="3">
    <location>
        <begin position="536"/>
        <end position="566"/>
    </location>
</feature>
<dbReference type="Proteomes" id="UP000290189">
    <property type="component" value="Unassembled WGS sequence"/>
</dbReference>
<keyword evidence="1 2" id="KW-0175">Coiled coil</keyword>
<protein>
    <recommendedName>
        <fullName evidence="4">ODAD1 central coiled coil region domain-containing protein</fullName>
    </recommendedName>
</protein>
<feature type="coiled-coil region" evidence="2">
    <location>
        <begin position="202"/>
        <end position="250"/>
    </location>
</feature>
<sequence>MVVNRVSLLPPGAARASTADPKSHASAMVNRHHIQEGVPTSSTARAETFLDEANDQLEALHRAVFDLAHVNRAHSAAPIKSVMRRRLHSRVLSEMENASSLSRYDVEVTQRHVQVLTGRPREQRSVHLRLRDQDGIAAYADRQGRAILAEINDEIAAVREQIEQRRPFVDSDPAMPTSSATKRRWAMRAFLDDRLDMTQRAANELRTGNRALREQIDDLNLERRADQRMMARMQDQIVEKQDEIRALLDGIRAAETTTSASLNALVPMQAGNDAEYAAFVRDWHTTAELDDRHRAIEQEIVRMQGEMYFGMPDDDNQVMDPVDQIMSRTAWRIAKDKAELFAAQQRQQELVALARSLMQISGQDDLDAVVLRFQTSDEEQIRKFNEVHRLSLERAAYERELFEIRSQSESLEYQPPPRSSAVVVPCRRTTRQAIDWTNGQVQAVQGECDALECDIARLRHVFEEMTASLNDALSCGTGHDCQMARVTLSSSGFSISNCDLIVSTLEQHVMRILAATYGPERIQDVAASWLDPDVDVDGPAIDPPTCPDNDDDVSADSCRTLLKPPS</sequence>
<keyword evidence="6" id="KW-0496">Mitochondrion</keyword>
<dbReference type="AlphaFoldDB" id="A0A0G4J0B6"/>
<proteinExistence type="predicted"/>
<dbReference type="InterPro" id="IPR051876">
    <property type="entry name" value="ODA-DC/CCD"/>
</dbReference>
<evidence type="ECO:0000256" key="3">
    <source>
        <dbReference type="SAM" id="MobiDB-lite"/>
    </source>
</evidence>
<evidence type="ECO:0000256" key="1">
    <source>
        <dbReference type="ARBA" id="ARBA00023054"/>
    </source>
</evidence>
<dbReference type="OrthoDB" id="10618606at2759"/>
<evidence type="ECO:0000313" key="7">
    <source>
        <dbReference type="Proteomes" id="UP000039324"/>
    </source>
</evidence>
<evidence type="ECO:0000313" key="5">
    <source>
        <dbReference type="EMBL" id="CEP01025.1"/>
    </source>
</evidence>
<accession>A0A0G4J0B6</accession>
<keyword evidence="7" id="KW-1185">Reference proteome</keyword>
<dbReference type="Proteomes" id="UP000039324">
    <property type="component" value="Unassembled WGS sequence"/>
</dbReference>
<evidence type="ECO:0000256" key="2">
    <source>
        <dbReference type="SAM" id="Coils"/>
    </source>
</evidence>
<name>A0A0G4J0B6_PLABS</name>
<geneLocation type="mitochondrion" evidence="6"/>
<feature type="region of interest" description="Disordered" evidence="3">
    <location>
        <begin position="1"/>
        <end position="26"/>
    </location>
</feature>
<evidence type="ECO:0000259" key="4">
    <source>
        <dbReference type="Pfam" id="PF21773"/>
    </source>
</evidence>
<dbReference type="PANTHER" id="PTHR21694">
    <property type="entry name" value="COILED-COIL DOMAIN-CONTAINING PROTEIN 63"/>
    <property type="match status" value="1"/>
</dbReference>
<evidence type="ECO:0000313" key="6">
    <source>
        <dbReference type="EMBL" id="SPQ98459.1"/>
    </source>
</evidence>
<dbReference type="InterPro" id="IPR049258">
    <property type="entry name" value="ODAD1_CC"/>
</dbReference>
<dbReference type="Pfam" id="PF21773">
    <property type="entry name" value="ODAD1_CC"/>
    <property type="match status" value="1"/>
</dbReference>
<feature type="domain" description="ODAD1 central coiled coil region" evidence="4">
    <location>
        <begin position="190"/>
        <end position="468"/>
    </location>
</feature>
<organism evidence="5 7">
    <name type="scientific">Plasmodiophora brassicae</name>
    <name type="common">Clubroot disease agent</name>
    <dbReference type="NCBI Taxonomy" id="37360"/>
    <lineage>
        <taxon>Eukaryota</taxon>
        <taxon>Sar</taxon>
        <taxon>Rhizaria</taxon>
        <taxon>Endomyxa</taxon>
        <taxon>Phytomyxea</taxon>
        <taxon>Plasmodiophorida</taxon>
        <taxon>Plasmodiophoridae</taxon>
        <taxon>Plasmodiophora</taxon>
    </lineage>
</organism>
<reference evidence="6 8" key="2">
    <citation type="submission" date="2018-03" db="EMBL/GenBank/DDBJ databases">
        <authorList>
            <person name="Fogelqvist J."/>
        </authorList>
    </citation>
    <scope>NUCLEOTIDE SEQUENCE [LARGE SCALE GENOMIC DNA]</scope>
</reference>
<dbReference type="EMBL" id="OVEO01000009">
    <property type="protein sequence ID" value="SPQ98459.1"/>
    <property type="molecule type" value="Genomic_DNA"/>
</dbReference>
<dbReference type="STRING" id="37360.A0A0G4J0B6"/>
<evidence type="ECO:0000313" key="8">
    <source>
        <dbReference type="Proteomes" id="UP000290189"/>
    </source>
</evidence>
<dbReference type="EMBL" id="CDSF01000107">
    <property type="protein sequence ID" value="CEP01025.1"/>
    <property type="molecule type" value="Genomic_DNA"/>
</dbReference>
<reference evidence="5 7" key="1">
    <citation type="submission" date="2015-02" db="EMBL/GenBank/DDBJ databases">
        <authorList>
            <person name="Chooi Y.-H."/>
        </authorList>
    </citation>
    <scope>NUCLEOTIDE SEQUENCE [LARGE SCALE GENOMIC DNA]</scope>
    <source>
        <strain evidence="5">E3</strain>
    </source>
</reference>